<keyword evidence="1" id="KW-0732">Signal</keyword>
<comment type="caution">
    <text evidence="2">The sequence shown here is derived from an EMBL/GenBank/DDBJ whole genome shotgun (WGS) entry which is preliminary data.</text>
</comment>
<dbReference type="Proteomes" id="UP000434241">
    <property type="component" value="Unassembled WGS sequence"/>
</dbReference>
<keyword evidence="3" id="KW-1185">Reference proteome</keyword>
<dbReference type="RefSeq" id="WP_154556734.1">
    <property type="nucleotide sequence ID" value="NZ_VUMR01000086.1"/>
</dbReference>
<accession>A0A6N7V5V7</accession>
<dbReference type="GeneID" id="93159643"/>
<proteinExistence type="predicted"/>
<reference evidence="2 3" key="1">
    <citation type="submission" date="2019-08" db="EMBL/GenBank/DDBJ databases">
        <title>In-depth cultivation of the pig gut microbiome towards novel bacterial diversity and tailored functional studies.</title>
        <authorList>
            <person name="Wylensek D."/>
            <person name="Hitch T.C.A."/>
            <person name="Clavel T."/>
        </authorList>
    </citation>
    <scope>NUCLEOTIDE SEQUENCE [LARGE SCALE GENOMIC DNA]</scope>
    <source>
        <strain evidence="2 3">LKV-472-APC-3</strain>
    </source>
</reference>
<evidence type="ECO:0000313" key="3">
    <source>
        <dbReference type="Proteomes" id="UP000434241"/>
    </source>
</evidence>
<feature type="chain" id="PRO_5038634960" evidence="1">
    <location>
        <begin position="22"/>
        <end position="541"/>
    </location>
</feature>
<dbReference type="AlphaFoldDB" id="A0A6N7V5V7"/>
<evidence type="ECO:0000256" key="1">
    <source>
        <dbReference type="SAM" id="SignalP"/>
    </source>
</evidence>
<gene>
    <name evidence="2" type="ORF">FYJ55_10150</name>
</gene>
<evidence type="ECO:0000313" key="2">
    <source>
        <dbReference type="EMBL" id="MSS57206.1"/>
    </source>
</evidence>
<protein>
    <submittedName>
        <fullName evidence="2">Uncharacterized protein</fullName>
    </submittedName>
</protein>
<organism evidence="2 3">
    <name type="scientific">Holdemanella porci</name>
    <dbReference type="NCBI Taxonomy" id="2652276"/>
    <lineage>
        <taxon>Bacteria</taxon>
        <taxon>Bacillati</taxon>
        <taxon>Bacillota</taxon>
        <taxon>Erysipelotrichia</taxon>
        <taxon>Erysipelotrichales</taxon>
        <taxon>Erysipelotrichaceae</taxon>
        <taxon>Holdemanella</taxon>
    </lineage>
</organism>
<dbReference type="EMBL" id="VUMR01000086">
    <property type="protein sequence ID" value="MSS57206.1"/>
    <property type="molecule type" value="Genomic_DNA"/>
</dbReference>
<sequence>MKRKIISMILCVGLAAQSSFLCVKAEKLNVDVEPVVMEFKGKSTYSLSGKKANKVNENKTMGEMLLKGDLNQFDSANKSEFLVNDGMVSFCYEASSKKMKATDKKWHLVNDSSKKVDDISLEGKMNKGVAIVQSSPDNNTWTTRKVVTDFFNKKKSNKKLYTTTDIELDNGCYYRVVIAYTLGKEGKDSKVLFVDTTKTKTKKCMEVYSFYISNKNSGTENVLTTPRKELGSVVNTGKDNGYSQSNELDQDDPHFGWTLGTFTINGFTREATTEDNVFLKNVGDKITLWFTLKQDINKLNGDPMLKISEDKNGYDKHFQVGKTNFNHGTLIIQQTDFEGNKYEPIVYTDFLKANASVSADTKVQLFEEGDYELTLDYEIEKDRTVGHSYTNYKITFPFKIRNGNCMVYPFDLSTGSELSEKSIANEGFKLDMAKSRYLTIDVQKSIVKVDKDGYLTEDVRFNRPAKDNEEYKAEGIYTFTVKNQYSDADPVTKTIYVGNNKYYKALSKYGISVDELNEQIHLGHTLKKNGTLKDTDLEELN</sequence>
<name>A0A6N7V5V7_9FIRM</name>
<feature type="signal peptide" evidence="1">
    <location>
        <begin position="1"/>
        <end position="21"/>
    </location>
</feature>